<accession>A0AAW9CJA1</accession>
<dbReference type="AlphaFoldDB" id="A0AAW9CJA1"/>
<reference evidence="1" key="1">
    <citation type="submission" date="2018-08" db="EMBL/GenBank/DDBJ databases">
        <title>Identification of Burkholderia cepacia strains that express a Burkholderia pseudomallei-like capsular polysaccharide.</title>
        <authorList>
            <person name="Burtnick M.N."/>
            <person name="Vongsouvath M."/>
            <person name="Newton P."/>
            <person name="Wuthiekanun V."/>
            <person name="Limmathurotsakul D."/>
            <person name="Brett P.J."/>
            <person name="Chantratita N."/>
            <person name="Dance D.A."/>
        </authorList>
    </citation>
    <scope>NUCLEOTIDE SEQUENCE</scope>
    <source>
        <strain evidence="1">SBXCC001</strain>
    </source>
</reference>
<name>A0AAW9CJA1_BURTH</name>
<dbReference type="Proteomes" id="UP001272137">
    <property type="component" value="Unassembled WGS sequence"/>
</dbReference>
<evidence type="ECO:0000313" key="2">
    <source>
        <dbReference type="Proteomes" id="UP001272137"/>
    </source>
</evidence>
<organism evidence="1 2">
    <name type="scientific">Burkholderia thailandensis</name>
    <dbReference type="NCBI Taxonomy" id="57975"/>
    <lineage>
        <taxon>Bacteria</taxon>
        <taxon>Pseudomonadati</taxon>
        <taxon>Pseudomonadota</taxon>
        <taxon>Betaproteobacteria</taxon>
        <taxon>Burkholderiales</taxon>
        <taxon>Burkholderiaceae</taxon>
        <taxon>Burkholderia</taxon>
        <taxon>pseudomallei group</taxon>
    </lineage>
</organism>
<gene>
    <name evidence="1" type="ORF">C7S16_6764</name>
</gene>
<comment type="caution">
    <text evidence="1">The sequence shown here is derived from an EMBL/GenBank/DDBJ whole genome shotgun (WGS) entry which is preliminary data.</text>
</comment>
<proteinExistence type="predicted"/>
<dbReference type="EMBL" id="QXCT01000001">
    <property type="protein sequence ID" value="MDW9250695.1"/>
    <property type="molecule type" value="Genomic_DNA"/>
</dbReference>
<sequence length="51" mass="6161">MRFIPFRRIGAPIGFYVTTQPGRHADPFDRTRNSIGRARRPISNKFERWWK</sequence>
<evidence type="ECO:0000313" key="1">
    <source>
        <dbReference type="EMBL" id="MDW9250695.1"/>
    </source>
</evidence>
<protein>
    <submittedName>
        <fullName evidence="1">Uncharacterized protein</fullName>
    </submittedName>
</protein>